<reference evidence="4 5" key="1">
    <citation type="submission" date="2017-04" db="EMBL/GenBank/DDBJ databases">
        <title>Unexpected and diverse lifestyles within the genus Limnohabitans.</title>
        <authorList>
            <person name="Kasalicky V."/>
            <person name="Mehrshad M."/>
            <person name="Andrei S.-A."/>
            <person name="Salcher M."/>
            <person name="Kratochvilova H."/>
            <person name="Simek K."/>
            <person name="Ghai R."/>
        </authorList>
    </citation>
    <scope>NUCLEOTIDE SEQUENCE [LARGE SCALE GENOMIC DNA]</scope>
    <source>
        <strain evidence="4 5">II-B4</strain>
    </source>
</reference>
<dbReference type="AlphaFoldDB" id="A0A315E4I5"/>
<dbReference type="SUPFAM" id="SSF52833">
    <property type="entry name" value="Thioredoxin-like"/>
    <property type="match status" value="1"/>
</dbReference>
<name>A0A315E4I5_9BURK</name>
<accession>A0A315E4I5</accession>
<comment type="caution">
    <text evidence="4">The sequence shown here is derived from an EMBL/GenBank/DDBJ whole genome shotgun (WGS) entry which is preliminary data.</text>
</comment>
<evidence type="ECO:0000313" key="4">
    <source>
        <dbReference type="EMBL" id="PUE52790.1"/>
    </source>
</evidence>
<protein>
    <recommendedName>
        <fullName evidence="3">Thioredoxin domain-containing protein</fullName>
    </recommendedName>
</protein>
<dbReference type="InterPro" id="IPR036249">
    <property type="entry name" value="Thioredoxin-like_sf"/>
</dbReference>
<proteinExistence type="predicted"/>
<dbReference type="Gene3D" id="3.40.30.10">
    <property type="entry name" value="Glutaredoxin"/>
    <property type="match status" value="1"/>
</dbReference>
<dbReference type="InterPro" id="IPR013766">
    <property type="entry name" value="Thioredoxin_domain"/>
</dbReference>
<dbReference type="Proteomes" id="UP000250790">
    <property type="component" value="Unassembled WGS sequence"/>
</dbReference>
<dbReference type="InterPro" id="IPR000866">
    <property type="entry name" value="AhpC/TSA"/>
</dbReference>
<dbReference type="CDD" id="cd02966">
    <property type="entry name" value="TlpA_like_family"/>
    <property type="match status" value="1"/>
</dbReference>
<feature type="chain" id="PRO_5016233961" description="Thioredoxin domain-containing protein" evidence="2">
    <location>
        <begin position="28"/>
        <end position="189"/>
    </location>
</feature>
<dbReference type="EMBL" id="NESN01000004">
    <property type="protein sequence ID" value="PUE52790.1"/>
    <property type="molecule type" value="Genomic_DNA"/>
</dbReference>
<dbReference type="PROSITE" id="PS00194">
    <property type="entry name" value="THIOREDOXIN_1"/>
    <property type="match status" value="1"/>
</dbReference>
<organism evidence="4 5">
    <name type="scientific">Limnohabitans parvus II-B4</name>
    <dbReference type="NCBI Taxonomy" id="1293052"/>
    <lineage>
        <taxon>Bacteria</taxon>
        <taxon>Pseudomonadati</taxon>
        <taxon>Pseudomonadota</taxon>
        <taxon>Betaproteobacteria</taxon>
        <taxon>Burkholderiales</taxon>
        <taxon>Comamonadaceae</taxon>
        <taxon>Limnohabitans</taxon>
    </lineage>
</organism>
<dbReference type="GO" id="GO:0016209">
    <property type="term" value="F:antioxidant activity"/>
    <property type="evidence" value="ECO:0007669"/>
    <property type="project" value="InterPro"/>
</dbReference>
<dbReference type="GO" id="GO:0015036">
    <property type="term" value="F:disulfide oxidoreductase activity"/>
    <property type="evidence" value="ECO:0007669"/>
    <property type="project" value="UniProtKB-ARBA"/>
</dbReference>
<keyword evidence="1" id="KW-0676">Redox-active center</keyword>
<dbReference type="RefSeq" id="WP_108313159.1">
    <property type="nucleotide sequence ID" value="NZ_NESN01000004.1"/>
</dbReference>
<dbReference type="InterPro" id="IPR050553">
    <property type="entry name" value="Thioredoxin_ResA/DsbE_sf"/>
</dbReference>
<evidence type="ECO:0000313" key="5">
    <source>
        <dbReference type="Proteomes" id="UP000250790"/>
    </source>
</evidence>
<evidence type="ECO:0000259" key="3">
    <source>
        <dbReference type="PROSITE" id="PS51352"/>
    </source>
</evidence>
<dbReference type="PANTHER" id="PTHR42852">
    <property type="entry name" value="THIOL:DISULFIDE INTERCHANGE PROTEIN DSBE"/>
    <property type="match status" value="1"/>
</dbReference>
<dbReference type="OrthoDB" id="9811352at2"/>
<keyword evidence="5" id="KW-1185">Reference proteome</keyword>
<feature type="domain" description="Thioredoxin" evidence="3">
    <location>
        <begin position="34"/>
        <end position="179"/>
    </location>
</feature>
<dbReference type="PANTHER" id="PTHR42852:SF17">
    <property type="entry name" value="THIOREDOXIN-LIKE PROTEIN HI_1115"/>
    <property type="match status" value="1"/>
</dbReference>
<evidence type="ECO:0000256" key="1">
    <source>
        <dbReference type="ARBA" id="ARBA00023284"/>
    </source>
</evidence>
<gene>
    <name evidence="4" type="ORF">B9Z37_11515</name>
</gene>
<feature type="signal peptide" evidence="2">
    <location>
        <begin position="1"/>
        <end position="27"/>
    </location>
</feature>
<evidence type="ECO:0000256" key="2">
    <source>
        <dbReference type="SAM" id="SignalP"/>
    </source>
</evidence>
<dbReference type="Pfam" id="PF00578">
    <property type="entry name" value="AhpC-TSA"/>
    <property type="match status" value="1"/>
</dbReference>
<dbReference type="PROSITE" id="PS51352">
    <property type="entry name" value="THIOREDOXIN_2"/>
    <property type="match status" value="1"/>
</dbReference>
<dbReference type="InterPro" id="IPR017937">
    <property type="entry name" value="Thioredoxin_CS"/>
</dbReference>
<sequence>MLKNGRRFFLRLCLALLACLGQSLAHAQFDKTPWPRSQATPAIDLVDLHGQHWTGAALKGRVVVLNFWATWCGPCKEEMPSLQALHKDPSPGPSDARPAVVIGINVKETPSTVRRFMAAQHLDLPVVLDPQGDLTRQWGVRIYPTTVLIGPDGRARWRVVGDLDWNGPIARAWLKDLQALPATSQSASK</sequence>
<keyword evidence="2" id="KW-0732">Signal</keyword>